<evidence type="ECO:0000256" key="5">
    <source>
        <dbReference type="ARBA" id="ARBA00023002"/>
    </source>
</evidence>
<dbReference type="InterPro" id="IPR029479">
    <property type="entry name" value="Nitroreductase"/>
</dbReference>
<protein>
    <submittedName>
        <fullName evidence="7">Oxidoreductase</fullName>
    </submittedName>
</protein>
<dbReference type="Gene3D" id="3.40.109.10">
    <property type="entry name" value="NADH Oxidase"/>
    <property type="match status" value="1"/>
</dbReference>
<dbReference type="GO" id="GO:0016491">
    <property type="term" value="F:oxidoreductase activity"/>
    <property type="evidence" value="ECO:0007669"/>
    <property type="project" value="UniProtKB-KW"/>
</dbReference>
<evidence type="ECO:0000256" key="2">
    <source>
        <dbReference type="ARBA" id="ARBA00007118"/>
    </source>
</evidence>
<name>A0A315EUL1_9BURK</name>
<gene>
    <name evidence="7" type="ORF">B9Z44_09065</name>
</gene>
<dbReference type="CDD" id="cd02136">
    <property type="entry name" value="PnbA_NfnB-like"/>
    <property type="match status" value="1"/>
</dbReference>
<dbReference type="PANTHER" id="PTHR43673:SF2">
    <property type="entry name" value="NITROREDUCTASE"/>
    <property type="match status" value="1"/>
</dbReference>
<evidence type="ECO:0000256" key="4">
    <source>
        <dbReference type="ARBA" id="ARBA00022643"/>
    </source>
</evidence>
<feature type="domain" description="Nitroreductase" evidence="6">
    <location>
        <begin position="23"/>
        <end position="211"/>
    </location>
</feature>
<organism evidence="7 8">
    <name type="scientific">Limnohabitans curvus</name>
    <dbReference type="NCBI Taxonomy" id="323423"/>
    <lineage>
        <taxon>Bacteria</taxon>
        <taxon>Pseudomonadati</taxon>
        <taxon>Pseudomonadota</taxon>
        <taxon>Betaproteobacteria</taxon>
        <taxon>Burkholderiales</taxon>
        <taxon>Comamonadaceae</taxon>
        <taxon>Limnohabitans</taxon>
    </lineage>
</organism>
<dbReference type="SUPFAM" id="SSF55469">
    <property type="entry name" value="FMN-dependent nitroreductase-like"/>
    <property type="match status" value="1"/>
</dbReference>
<evidence type="ECO:0000259" key="6">
    <source>
        <dbReference type="Pfam" id="PF00881"/>
    </source>
</evidence>
<comment type="similarity">
    <text evidence="2">Belongs to the nitroreductase family.</text>
</comment>
<sequence>MPKRIASIIFDVNSPDFFSPLAQARRSVRGYLSTPVPDALLHDVMRLARLAPSGANLQPGAFIAVQGSVRAQLCAELVASWRAGEQEKEDYDYFPNPMPMTLRRRQVAAAQALYGALGVARDDRAGRDAQFEQNFRFFDAPVALIVTMPHGFGSGGYMDLGMTLYGLMLAAHAKGLSTCAIGALASYPGLIRKHLALDASSHIVCGMALGYADPEAPVNQTQTTRCELDEYFKVMG</sequence>
<dbReference type="AlphaFoldDB" id="A0A315EUL1"/>
<dbReference type="RefSeq" id="WP_108402251.1">
    <property type="nucleotide sequence ID" value="NZ_NESP01000001.1"/>
</dbReference>
<accession>A0A315EUL1</accession>
<keyword evidence="3" id="KW-0285">Flavoprotein</keyword>
<dbReference type="EMBL" id="NESP01000001">
    <property type="protein sequence ID" value="PUE59714.1"/>
    <property type="molecule type" value="Genomic_DNA"/>
</dbReference>
<evidence type="ECO:0000313" key="8">
    <source>
        <dbReference type="Proteomes" id="UP000251341"/>
    </source>
</evidence>
<comment type="cofactor">
    <cofactor evidence="1">
        <name>FMN</name>
        <dbReference type="ChEBI" id="CHEBI:58210"/>
    </cofactor>
</comment>
<dbReference type="InterPro" id="IPR000415">
    <property type="entry name" value="Nitroreductase-like"/>
</dbReference>
<keyword evidence="4" id="KW-0288">FMN</keyword>
<evidence type="ECO:0000256" key="1">
    <source>
        <dbReference type="ARBA" id="ARBA00001917"/>
    </source>
</evidence>
<evidence type="ECO:0000256" key="3">
    <source>
        <dbReference type="ARBA" id="ARBA00022630"/>
    </source>
</evidence>
<keyword evidence="8" id="KW-1185">Reference proteome</keyword>
<reference evidence="7 8" key="1">
    <citation type="submission" date="2017-04" db="EMBL/GenBank/DDBJ databases">
        <title>Unexpected and diverse lifestyles within the genus Limnohabitans.</title>
        <authorList>
            <person name="Kasalicky V."/>
            <person name="Mehrshad M."/>
            <person name="Andrei S.-A."/>
            <person name="Salcher M."/>
            <person name="Kratochvilova H."/>
            <person name="Simek K."/>
            <person name="Ghai R."/>
        </authorList>
    </citation>
    <scope>NUCLEOTIDE SEQUENCE [LARGE SCALE GENOMIC DNA]</scope>
    <source>
        <strain evidence="7 8">MWH-C5</strain>
    </source>
</reference>
<proteinExistence type="inferred from homology"/>
<evidence type="ECO:0000313" key="7">
    <source>
        <dbReference type="EMBL" id="PUE59714.1"/>
    </source>
</evidence>
<dbReference type="PANTHER" id="PTHR43673">
    <property type="entry name" value="NAD(P)H NITROREDUCTASE YDGI-RELATED"/>
    <property type="match status" value="1"/>
</dbReference>
<keyword evidence="5" id="KW-0560">Oxidoreductase</keyword>
<comment type="caution">
    <text evidence="7">The sequence shown here is derived from an EMBL/GenBank/DDBJ whole genome shotgun (WGS) entry which is preliminary data.</text>
</comment>
<dbReference type="Pfam" id="PF00881">
    <property type="entry name" value="Nitroreductase"/>
    <property type="match status" value="1"/>
</dbReference>
<dbReference type="Proteomes" id="UP000251341">
    <property type="component" value="Unassembled WGS sequence"/>
</dbReference>